<dbReference type="AlphaFoldDB" id="A0A842HAV2"/>
<comment type="similarity">
    <text evidence="2">Belongs to the DapA family.</text>
</comment>
<dbReference type="Pfam" id="PF00701">
    <property type="entry name" value="DHDPS"/>
    <property type="match status" value="1"/>
</dbReference>
<dbReference type="Proteomes" id="UP000546464">
    <property type="component" value="Unassembled WGS sequence"/>
</dbReference>
<comment type="caution">
    <text evidence="4">The sequence shown here is derived from an EMBL/GenBank/DDBJ whole genome shotgun (WGS) entry which is preliminary data.</text>
</comment>
<dbReference type="PANTHER" id="PTHR12128:SF38">
    <property type="entry name" value="DIHYDRODIPICOLINATE SYNTHETASE FAMILY PROTEIN (AFU_ORTHOLOGUE AFUA_6G00110)"/>
    <property type="match status" value="1"/>
</dbReference>
<accession>A0A842HAV2</accession>
<dbReference type="Gene3D" id="3.20.20.70">
    <property type="entry name" value="Aldolase class I"/>
    <property type="match status" value="1"/>
</dbReference>
<reference evidence="4 5" key="1">
    <citation type="submission" date="2020-07" db="EMBL/GenBank/DDBJ databases">
        <authorList>
            <person name="Feng X."/>
        </authorList>
    </citation>
    <scope>NUCLEOTIDE SEQUENCE [LARGE SCALE GENOMIC DNA]</scope>
    <source>
        <strain evidence="4 5">JCM31066</strain>
    </source>
</reference>
<dbReference type="SUPFAM" id="SSF51569">
    <property type="entry name" value="Aldolase"/>
    <property type="match status" value="1"/>
</dbReference>
<evidence type="ECO:0000256" key="3">
    <source>
        <dbReference type="PIRSR" id="PIRSR001365-2"/>
    </source>
</evidence>
<dbReference type="EMBL" id="JACHVB010000012">
    <property type="protein sequence ID" value="MBC2593208.1"/>
    <property type="molecule type" value="Genomic_DNA"/>
</dbReference>
<dbReference type="InterPro" id="IPR002220">
    <property type="entry name" value="DapA-like"/>
</dbReference>
<dbReference type="InterPro" id="IPR013785">
    <property type="entry name" value="Aldolase_TIM"/>
</dbReference>
<keyword evidence="5" id="KW-1185">Reference proteome</keyword>
<proteinExistence type="inferred from homology"/>
<evidence type="ECO:0000256" key="2">
    <source>
        <dbReference type="PIRNR" id="PIRNR001365"/>
    </source>
</evidence>
<dbReference type="CDD" id="cd00408">
    <property type="entry name" value="DHDPS-like"/>
    <property type="match status" value="1"/>
</dbReference>
<dbReference type="GO" id="GO:0008840">
    <property type="term" value="F:4-hydroxy-tetrahydrodipicolinate synthase activity"/>
    <property type="evidence" value="ECO:0007669"/>
    <property type="project" value="TreeGrafter"/>
</dbReference>
<name>A0A842HAV2_9BACT</name>
<evidence type="ECO:0000313" key="4">
    <source>
        <dbReference type="EMBL" id="MBC2593208.1"/>
    </source>
</evidence>
<sequence length="325" mass="35805">MKSNQVQYSPQVENNWKTHPWAGVFAATLCPFHDDESIDEEGLRSYLKDVIAVDGIKGIVTNGHTGEIMSLLPEERARVTRIAAEVANGKKVISGLSAEGSLEAIEHAIAAKEAGADAILLMPPHHWLRFGRSSETAIGFMRDVAEGANINIMVHQYPAWTKAGYTLDEMKEMIKIPQVVGIKMGTREMARCRYDYEKLKEIEPDKPIITCHDEYLLATLLEAADGALVGFAGFAPELIVQLAHAALNGDLAGARKAQALVDPLARIIYSFGEPSSEAHQRMKCARWLMGKLSSPLIRRPLRPLSQAKVDTIRQELEAIGVKCLR</sequence>
<gene>
    <name evidence="4" type="ORF">H5P28_02940</name>
</gene>
<dbReference type="RefSeq" id="WP_185674199.1">
    <property type="nucleotide sequence ID" value="NZ_JACHVB010000012.1"/>
</dbReference>
<feature type="binding site" evidence="3">
    <location>
        <position position="65"/>
    </location>
    <ligand>
        <name>pyruvate</name>
        <dbReference type="ChEBI" id="CHEBI:15361"/>
    </ligand>
</feature>
<protein>
    <submittedName>
        <fullName evidence="4">Dihydrodipicolinate synthase family protein</fullName>
    </submittedName>
</protein>
<evidence type="ECO:0000313" key="5">
    <source>
        <dbReference type="Proteomes" id="UP000546464"/>
    </source>
</evidence>
<keyword evidence="1 2" id="KW-0456">Lyase</keyword>
<evidence type="ECO:0000256" key="1">
    <source>
        <dbReference type="ARBA" id="ARBA00023239"/>
    </source>
</evidence>
<dbReference type="SMART" id="SM01130">
    <property type="entry name" value="DHDPS"/>
    <property type="match status" value="1"/>
</dbReference>
<organism evidence="4 5">
    <name type="scientific">Ruficoccus amylovorans</name>
    <dbReference type="NCBI Taxonomy" id="1804625"/>
    <lineage>
        <taxon>Bacteria</taxon>
        <taxon>Pseudomonadati</taxon>
        <taxon>Verrucomicrobiota</taxon>
        <taxon>Opitutia</taxon>
        <taxon>Puniceicoccales</taxon>
        <taxon>Cerasicoccaceae</taxon>
        <taxon>Ruficoccus</taxon>
    </lineage>
</organism>
<dbReference type="PANTHER" id="PTHR12128">
    <property type="entry name" value="DIHYDRODIPICOLINATE SYNTHASE"/>
    <property type="match status" value="1"/>
</dbReference>
<dbReference type="PIRSF" id="PIRSF001365">
    <property type="entry name" value="DHDPS"/>
    <property type="match status" value="1"/>
</dbReference>